<comment type="subunit">
    <text evidence="5">Homotetramer.</text>
</comment>
<dbReference type="STRING" id="1173061.A0A0J9X9G7"/>
<comment type="catalytic activity">
    <reaction evidence="1">
        <text>(S)-allantoin + H2O = allantoate + H(+)</text>
        <dbReference type="Rhea" id="RHEA:17029"/>
        <dbReference type="ChEBI" id="CHEBI:15377"/>
        <dbReference type="ChEBI" id="CHEBI:15378"/>
        <dbReference type="ChEBI" id="CHEBI:15678"/>
        <dbReference type="ChEBI" id="CHEBI:17536"/>
        <dbReference type="EC" id="3.5.2.5"/>
    </reaction>
</comment>
<evidence type="ECO:0000256" key="2">
    <source>
        <dbReference type="ARBA" id="ARBA00001947"/>
    </source>
</evidence>
<dbReference type="GO" id="GO:0008270">
    <property type="term" value="F:zinc ion binding"/>
    <property type="evidence" value="ECO:0007669"/>
    <property type="project" value="InterPro"/>
</dbReference>
<proteinExistence type="inferred from homology"/>
<dbReference type="PANTHER" id="PTHR43668">
    <property type="entry name" value="ALLANTOINASE"/>
    <property type="match status" value="1"/>
</dbReference>
<comment type="pathway">
    <text evidence="3">Nitrogen metabolism; (S)-allantoin degradation; allantoate from (S)-allantoin: step 1/1.</text>
</comment>
<sequence>MTATQDQQLHAVTSNNVVLESEVVPATVVYSPATGKIVSIIRKDEVISAAAATGATIDETEFYEEALRALGVDPENHRNLEDLVLMPGIVDSHVHLNEPGRTEWEGFETGTKAAATGGVTTVIDMPLNAIPPTTTVANFQRKLAAAENQCWVDVGFWGGIVPDNAADLVPLVNAGVRGFKCFMIESGVDEFPAVEDADIMRAMQTLRNEKTIVMFHAEKDCTSHNHGGAGAEAKQVESADQKQLDPATYDAFLTSRPDDMELAAIRTVIKLSATAPELPLHIVHLASAEALPTIAAAQAAGVPLSVETCFHYLTFAAENIPPRATQYKCCPPIRAAANNEALWDALLRTGEIGTVVSDHSPCTPVLKDLENGDYMQAWGGISSVGLGLPILWTGIQKRTSKQHLGNDGTNTGFVSFADIARWICANTAKQVGLFASKGSIAVGKDADFCIFDPNDTLIVDQSVLPFKNKLTPYHGSKLNGLVRETILRGRTVFSVTDGHVPVPTGALLLEKRTV</sequence>
<dbReference type="AlphaFoldDB" id="A0A0J9X9G7"/>
<dbReference type="FunFam" id="3.20.20.140:FF:000032">
    <property type="entry name" value="Allantoinase Dal1"/>
    <property type="match status" value="1"/>
</dbReference>
<evidence type="ECO:0000256" key="3">
    <source>
        <dbReference type="ARBA" id="ARBA00004968"/>
    </source>
</evidence>
<dbReference type="Proteomes" id="UP000242525">
    <property type="component" value="Unassembled WGS sequence"/>
</dbReference>
<evidence type="ECO:0000256" key="8">
    <source>
        <dbReference type="ARBA" id="ARBA00022801"/>
    </source>
</evidence>
<evidence type="ECO:0000256" key="5">
    <source>
        <dbReference type="ARBA" id="ARBA00011881"/>
    </source>
</evidence>
<dbReference type="InterPro" id="IPR050138">
    <property type="entry name" value="DHOase/Allantoinase_Hydrolase"/>
</dbReference>
<dbReference type="GO" id="GO:0006145">
    <property type="term" value="P:purine nucleobase catabolic process"/>
    <property type="evidence" value="ECO:0007669"/>
    <property type="project" value="TreeGrafter"/>
</dbReference>
<dbReference type="InterPro" id="IPR018228">
    <property type="entry name" value="DNase_TatD-rel_CS"/>
</dbReference>
<dbReference type="InterPro" id="IPR032466">
    <property type="entry name" value="Metal_Hydrolase"/>
</dbReference>
<gene>
    <name evidence="11" type="ORF">BN980_GECA05s01792g</name>
</gene>
<dbReference type="InterPro" id="IPR011059">
    <property type="entry name" value="Metal-dep_hydrolase_composite"/>
</dbReference>
<dbReference type="GO" id="GO:0004038">
    <property type="term" value="F:allantoinase activity"/>
    <property type="evidence" value="ECO:0007669"/>
    <property type="project" value="UniProtKB-EC"/>
</dbReference>
<dbReference type="PROSITE" id="PS01137">
    <property type="entry name" value="TATD_1"/>
    <property type="match status" value="1"/>
</dbReference>
<dbReference type="SUPFAM" id="SSF51556">
    <property type="entry name" value="Metallo-dependent hydrolases"/>
    <property type="match status" value="1"/>
</dbReference>
<organism evidence="11 12">
    <name type="scientific">Geotrichum candidum</name>
    <name type="common">Oospora lactis</name>
    <name type="synonym">Dipodascus geotrichum</name>
    <dbReference type="NCBI Taxonomy" id="1173061"/>
    <lineage>
        <taxon>Eukaryota</taxon>
        <taxon>Fungi</taxon>
        <taxon>Dikarya</taxon>
        <taxon>Ascomycota</taxon>
        <taxon>Saccharomycotina</taxon>
        <taxon>Dipodascomycetes</taxon>
        <taxon>Dipodascales</taxon>
        <taxon>Dipodascaceae</taxon>
        <taxon>Geotrichum</taxon>
    </lineage>
</organism>
<dbReference type="OrthoDB" id="10258955at2759"/>
<keyword evidence="8" id="KW-0378">Hydrolase</keyword>
<comment type="cofactor">
    <cofactor evidence="2">
        <name>Zn(2+)</name>
        <dbReference type="ChEBI" id="CHEBI:29105"/>
    </cofactor>
</comment>
<evidence type="ECO:0000256" key="4">
    <source>
        <dbReference type="ARBA" id="ARBA00010368"/>
    </source>
</evidence>
<dbReference type="PANTHER" id="PTHR43668:SF2">
    <property type="entry name" value="ALLANTOINASE"/>
    <property type="match status" value="1"/>
</dbReference>
<keyword evidence="9" id="KW-0862">Zinc</keyword>
<protein>
    <recommendedName>
        <fullName evidence="6">allantoinase</fullName>
        <ecNumber evidence="6">3.5.2.5</ecNumber>
    </recommendedName>
</protein>
<dbReference type="GO" id="GO:0050897">
    <property type="term" value="F:cobalt ion binding"/>
    <property type="evidence" value="ECO:0007669"/>
    <property type="project" value="InterPro"/>
</dbReference>
<evidence type="ECO:0000256" key="1">
    <source>
        <dbReference type="ARBA" id="ARBA00001756"/>
    </source>
</evidence>
<feature type="domain" description="Amidohydrolase-related" evidence="10">
    <location>
        <begin position="84"/>
        <end position="492"/>
    </location>
</feature>
<dbReference type="EMBL" id="CCBN010000005">
    <property type="protein sequence ID" value="CDO53442.1"/>
    <property type="molecule type" value="Genomic_DNA"/>
</dbReference>
<dbReference type="GO" id="GO:0000256">
    <property type="term" value="P:allantoin catabolic process"/>
    <property type="evidence" value="ECO:0007669"/>
    <property type="project" value="UniProtKB-UniPathway"/>
</dbReference>
<comment type="similarity">
    <text evidence="4">Belongs to the metallo-dependent hydrolases superfamily. Allantoinase family.</text>
</comment>
<comment type="caution">
    <text evidence="11">The sequence shown here is derived from an EMBL/GenBank/DDBJ whole genome shotgun (WGS) entry which is preliminary data.</text>
</comment>
<evidence type="ECO:0000259" key="10">
    <source>
        <dbReference type="Pfam" id="PF01979"/>
    </source>
</evidence>
<evidence type="ECO:0000313" key="12">
    <source>
        <dbReference type="Proteomes" id="UP000242525"/>
    </source>
</evidence>
<dbReference type="PROSITE" id="PS00482">
    <property type="entry name" value="DIHYDROOROTASE_1"/>
    <property type="match status" value="1"/>
</dbReference>
<keyword evidence="7" id="KW-0479">Metal-binding</keyword>
<reference evidence="11" key="1">
    <citation type="submission" date="2014-03" db="EMBL/GenBank/DDBJ databases">
        <authorList>
            <person name="Casaregola S."/>
        </authorList>
    </citation>
    <scope>NUCLEOTIDE SEQUENCE [LARGE SCALE GENOMIC DNA]</scope>
    <source>
        <strain evidence="11">CLIB 918</strain>
    </source>
</reference>
<dbReference type="InterPro" id="IPR002195">
    <property type="entry name" value="Dihydroorotase_CS"/>
</dbReference>
<evidence type="ECO:0000256" key="9">
    <source>
        <dbReference type="ARBA" id="ARBA00022833"/>
    </source>
</evidence>
<evidence type="ECO:0000313" key="11">
    <source>
        <dbReference type="EMBL" id="CDO53442.1"/>
    </source>
</evidence>
<evidence type="ECO:0000256" key="6">
    <source>
        <dbReference type="ARBA" id="ARBA00012863"/>
    </source>
</evidence>
<accession>A0A0J9X9G7</accession>
<dbReference type="InterPro" id="IPR017593">
    <property type="entry name" value="Allantoinase"/>
</dbReference>
<dbReference type="Gene3D" id="3.20.20.140">
    <property type="entry name" value="Metal-dependent hydrolases"/>
    <property type="match status" value="1"/>
</dbReference>
<dbReference type="NCBIfam" id="TIGR03178">
    <property type="entry name" value="allantoinase"/>
    <property type="match status" value="1"/>
</dbReference>
<dbReference type="GO" id="GO:0005737">
    <property type="term" value="C:cytoplasm"/>
    <property type="evidence" value="ECO:0007669"/>
    <property type="project" value="TreeGrafter"/>
</dbReference>
<dbReference type="SUPFAM" id="SSF51338">
    <property type="entry name" value="Composite domain of metallo-dependent hydrolases"/>
    <property type="match status" value="1"/>
</dbReference>
<evidence type="ECO:0000256" key="7">
    <source>
        <dbReference type="ARBA" id="ARBA00022723"/>
    </source>
</evidence>
<dbReference type="InterPro" id="IPR006680">
    <property type="entry name" value="Amidohydro-rel"/>
</dbReference>
<name>A0A0J9X9G7_GEOCN</name>
<dbReference type="Pfam" id="PF01979">
    <property type="entry name" value="Amidohydro_1"/>
    <property type="match status" value="1"/>
</dbReference>
<dbReference type="UniPathway" id="UPA00395">
    <property type="reaction ID" value="UER00653"/>
</dbReference>
<keyword evidence="12" id="KW-1185">Reference proteome</keyword>
<dbReference type="EC" id="3.5.2.5" evidence="6"/>